<keyword evidence="8" id="KW-0472">Membrane</keyword>
<keyword evidence="6" id="KW-0325">Glycoprotein</keyword>
<dbReference type="Proteomes" id="UP000823941">
    <property type="component" value="Chromosome 12"/>
</dbReference>
<dbReference type="SUPFAM" id="SSF53474">
    <property type="entry name" value="alpha/beta-Hydrolases"/>
    <property type="match status" value="2"/>
</dbReference>
<evidence type="ECO:0000256" key="3">
    <source>
        <dbReference type="ARBA" id="ARBA00022670"/>
    </source>
</evidence>
<accession>A0ABQ7QMX8</accession>
<evidence type="ECO:0000256" key="6">
    <source>
        <dbReference type="ARBA" id="ARBA00023180"/>
    </source>
</evidence>
<evidence type="ECO:0000256" key="7">
    <source>
        <dbReference type="SAM" id="MobiDB-lite"/>
    </source>
</evidence>
<evidence type="ECO:0000313" key="10">
    <source>
        <dbReference type="Proteomes" id="UP000823941"/>
    </source>
</evidence>
<evidence type="ECO:0000256" key="5">
    <source>
        <dbReference type="ARBA" id="ARBA00022801"/>
    </source>
</evidence>
<dbReference type="PANTHER" id="PTHR11802:SF3">
    <property type="entry name" value="RETINOID-INDUCIBLE SERINE CARBOXYPEPTIDASE"/>
    <property type="match status" value="1"/>
</dbReference>
<keyword evidence="3" id="KW-0645">Protease</keyword>
<keyword evidence="8" id="KW-1133">Transmembrane helix</keyword>
<reference evidence="9 10" key="1">
    <citation type="submission" date="2021-06" db="EMBL/GenBank/DDBJ databases">
        <title>A haploid diamondback moth (Plutella xylostella L.) genome assembly resolves 31 chromosomes and identifies a diamide resistance mutation.</title>
        <authorList>
            <person name="Ward C.M."/>
            <person name="Perry K.D."/>
            <person name="Baker G."/>
            <person name="Powis K."/>
            <person name="Heckel D.G."/>
            <person name="Baxter S.W."/>
        </authorList>
    </citation>
    <scope>NUCLEOTIDE SEQUENCE [LARGE SCALE GENOMIC DNA]</scope>
    <source>
        <strain evidence="9 10">LV</strain>
        <tissue evidence="9">Single pupa</tissue>
    </source>
</reference>
<dbReference type="EMBL" id="JAHIBW010000012">
    <property type="protein sequence ID" value="KAG7306424.1"/>
    <property type="molecule type" value="Genomic_DNA"/>
</dbReference>
<dbReference type="PANTHER" id="PTHR11802">
    <property type="entry name" value="SERINE PROTEASE FAMILY S10 SERINE CARBOXYPEPTIDASE"/>
    <property type="match status" value="1"/>
</dbReference>
<name>A0ABQ7QMX8_PLUXY</name>
<comment type="caution">
    <text evidence="9">The sequence shown here is derived from an EMBL/GenBank/DDBJ whole genome shotgun (WGS) entry which is preliminary data.</text>
</comment>
<dbReference type="InterPro" id="IPR001563">
    <property type="entry name" value="Peptidase_S10"/>
</dbReference>
<organism evidence="9 10">
    <name type="scientific">Plutella xylostella</name>
    <name type="common">Diamondback moth</name>
    <name type="synonym">Plutella maculipennis</name>
    <dbReference type="NCBI Taxonomy" id="51655"/>
    <lineage>
        <taxon>Eukaryota</taxon>
        <taxon>Metazoa</taxon>
        <taxon>Ecdysozoa</taxon>
        <taxon>Arthropoda</taxon>
        <taxon>Hexapoda</taxon>
        <taxon>Insecta</taxon>
        <taxon>Pterygota</taxon>
        <taxon>Neoptera</taxon>
        <taxon>Endopterygota</taxon>
        <taxon>Lepidoptera</taxon>
        <taxon>Glossata</taxon>
        <taxon>Ditrysia</taxon>
        <taxon>Yponomeutoidea</taxon>
        <taxon>Plutellidae</taxon>
        <taxon>Plutella</taxon>
    </lineage>
</organism>
<gene>
    <name evidence="9" type="ORF">JYU34_009057</name>
</gene>
<dbReference type="Gene3D" id="3.40.50.1820">
    <property type="entry name" value="alpha/beta hydrolase"/>
    <property type="match status" value="2"/>
</dbReference>
<keyword evidence="5" id="KW-0378">Hydrolase</keyword>
<dbReference type="InterPro" id="IPR029058">
    <property type="entry name" value="AB_hydrolase_fold"/>
</dbReference>
<proteinExistence type="inferred from homology"/>
<evidence type="ECO:0000256" key="4">
    <source>
        <dbReference type="ARBA" id="ARBA00022729"/>
    </source>
</evidence>
<comment type="similarity">
    <text evidence="1">Belongs to the peptidase S10 family.</text>
</comment>
<evidence type="ECO:0000256" key="1">
    <source>
        <dbReference type="ARBA" id="ARBA00009431"/>
    </source>
</evidence>
<keyword evidence="10" id="KW-1185">Reference proteome</keyword>
<sequence length="296" mass="33207">MKKEWIALWAVIAIVVLTGGGVLIWWLARSPETSKGYGDIKQHAAFVPIRDVGEMFYWYYPTTETSYPRPLIVWLHGVTDVPPSLAANIGAFGPYDRHLNRRNDSWVEDYNLLFIDAPLGSGFSRLVNRGPHRPTSSQSNGLSGNQKQLRVLAQPDEELVAFMNEEVAAALGVSGNYDEGRQEVVDNFKNSYLNSAVPLVEEILQNTKLTVTIYNGNLDAISSTPGQLEWVNSLKWDGQEEFLNSRRNQVYVNDILEGSVRETDRLKFYWVNAAGQSVPVDSPVAMRRILQSIAGY</sequence>
<keyword evidence="4" id="KW-0732">Signal</keyword>
<keyword evidence="2" id="KW-0121">Carboxypeptidase</keyword>
<evidence type="ECO:0000256" key="8">
    <source>
        <dbReference type="SAM" id="Phobius"/>
    </source>
</evidence>
<protein>
    <submittedName>
        <fullName evidence="9">Uncharacterized protein</fullName>
    </submittedName>
</protein>
<feature type="region of interest" description="Disordered" evidence="7">
    <location>
        <begin position="126"/>
        <end position="146"/>
    </location>
</feature>
<dbReference type="Pfam" id="PF00450">
    <property type="entry name" value="Peptidase_S10"/>
    <property type="match status" value="2"/>
</dbReference>
<keyword evidence="8" id="KW-0812">Transmembrane</keyword>
<evidence type="ECO:0000313" key="9">
    <source>
        <dbReference type="EMBL" id="KAG7306424.1"/>
    </source>
</evidence>
<evidence type="ECO:0000256" key="2">
    <source>
        <dbReference type="ARBA" id="ARBA00022645"/>
    </source>
</evidence>
<feature type="compositionally biased region" description="Polar residues" evidence="7">
    <location>
        <begin position="134"/>
        <end position="146"/>
    </location>
</feature>
<feature type="transmembrane region" description="Helical" evidence="8">
    <location>
        <begin position="6"/>
        <end position="28"/>
    </location>
</feature>